<dbReference type="InterPro" id="IPR042118">
    <property type="entry name" value="QueA_dom1"/>
</dbReference>
<keyword evidence="1" id="KW-0963">Cytoplasm</keyword>
<dbReference type="InterPro" id="IPR036100">
    <property type="entry name" value="QueA_sf"/>
</dbReference>
<evidence type="ECO:0000313" key="6">
    <source>
        <dbReference type="Proteomes" id="UP000003959"/>
    </source>
</evidence>
<accession>F4XV92</accession>
<dbReference type="AlphaFoldDB" id="F4XV92"/>
<dbReference type="Proteomes" id="UP000003959">
    <property type="component" value="Unassembled WGS sequence"/>
</dbReference>
<evidence type="ECO:0000256" key="3">
    <source>
        <dbReference type="ARBA" id="ARBA00022691"/>
    </source>
</evidence>
<dbReference type="InterPro" id="IPR003699">
    <property type="entry name" value="QueA"/>
</dbReference>
<keyword evidence="2 5" id="KW-0808">Transferase</keyword>
<dbReference type="OrthoDB" id="9805933at2"/>
<evidence type="ECO:0000256" key="4">
    <source>
        <dbReference type="ARBA" id="ARBA00022785"/>
    </source>
</evidence>
<proteinExistence type="predicted"/>
<dbReference type="Pfam" id="PF02547">
    <property type="entry name" value="Queuosine_synth"/>
    <property type="match status" value="2"/>
</dbReference>
<gene>
    <name evidence="5" type="ORF">LYNGBM3L_38820</name>
</gene>
<evidence type="ECO:0000256" key="2">
    <source>
        <dbReference type="ARBA" id="ARBA00022679"/>
    </source>
</evidence>
<keyword evidence="4" id="KW-0671">Queuosine biosynthesis</keyword>
<reference evidence="6" key="1">
    <citation type="journal article" date="2011" name="Proc. Natl. Acad. Sci. U.S.A.">
        <title>Genomic insights into the physiology and ecology of the marine filamentous cyanobacterium Lyngbya majuscula.</title>
        <authorList>
            <person name="Jones A.C."/>
            <person name="Monroe E.A."/>
            <person name="Podell S."/>
            <person name="Hess W.R."/>
            <person name="Klages S."/>
            <person name="Esquenazi E."/>
            <person name="Niessen S."/>
            <person name="Hoover H."/>
            <person name="Rothmann M."/>
            <person name="Lasken R.S."/>
            <person name="Yates J.R.III."/>
            <person name="Reinhardt R."/>
            <person name="Kube M."/>
            <person name="Burkart M.D."/>
            <person name="Allen E.E."/>
            <person name="Dorrestein P.C."/>
            <person name="Gerwick W.H."/>
            <person name="Gerwick L."/>
        </authorList>
    </citation>
    <scope>NUCLEOTIDE SEQUENCE [LARGE SCALE GENOMIC DNA]</scope>
    <source>
        <strain evidence="6">3L</strain>
    </source>
</reference>
<organism evidence="5 6">
    <name type="scientific">Moorena producens 3L</name>
    <dbReference type="NCBI Taxonomy" id="489825"/>
    <lineage>
        <taxon>Bacteria</taxon>
        <taxon>Bacillati</taxon>
        <taxon>Cyanobacteriota</taxon>
        <taxon>Cyanophyceae</taxon>
        <taxon>Coleofasciculales</taxon>
        <taxon>Coleofasciculaceae</taxon>
        <taxon>Moorena</taxon>
    </lineage>
</organism>
<dbReference type="PANTHER" id="PTHR30307">
    <property type="entry name" value="S-ADENOSYLMETHIONINE:TRNA RIBOSYLTRANSFERASE-ISOMERASE"/>
    <property type="match status" value="1"/>
</dbReference>
<evidence type="ECO:0000256" key="1">
    <source>
        <dbReference type="ARBA" id="ARBA00022490"/>
    </source>
</evidence>
<keyword evidence="6" id="KW-1185">Reference proteome</keyword>
<protein>
    <submittedName>
        <fullName evidence="5">S-adenosylmethionine:tRNA-ribosyltransferase-isomerase</fullName>
    </submittedName>
</protein>
<dbReference type="SUPFAM" id="SSF111337">
    <property type="entry name" value="QueA-like"/>
    <property type="match status" value="1"/>
</dbReference>
<keyword evidence="5" id="KW-0413">Isomerase</keyword>
<dbReference type="eggNOG" id="COG0809">
    <property type="taxonomic scope" value="Bacteria"/>
</dbReference>
<evidence type="ECO:0000313" key="5">
    <source>
        <dbReference type="EMBL" id="EGJ31440.1"/>
    </source>
</evidence>
<name>F4XV92_9CYAN</name>
<dbReference type="HOGENOM" id="CLU_039110_1_1_3"/>
<dbReference type="PANTHER" id="PTHR30307:SF0">
    <property type="entry name" value="S-ADENOSYLMETHIONINE:TRNA RIBOSYLTRANSFERASE-ISOMERASE"/>
    <property type="match status" value="1"/>
</dbReference>
<dbReference type="Gene3D" id="3.40.1780.10">
    <property type="entry name" value="QueA-like"/>
    <property type="match status" value="2"/>
</dbReference>
<keyword evidence="3" id="KW-0949">S-adenosyl-L-methionine</keyword>
<dbReference type="GO" id="GO:0008616">
    <property type="term" value="P:tRNA queuosine(34) biosynthetic process"/>
    <property type="evidence" value="ECO:0007669"/>
    <property type="project" value="UniProtKB-KW"/>
</dbReference>
<dbReference type="RefSeq" id="WP_008186829.1">
    <property type="nucleotide sequence ID" value="NZ_GL890939.1"/>
</dbReference>
<dbReference type="EMBL" id="GL890939">
    <property type="protein sequence ID" value="EGJ31440.1"/>
    <property type="molecule type" value="Genomic_DNA"/>
</dbReference>
<sequence length="243" mass="27057">MEIFTYELPTEFIAQRPIQPPEAAKLLITSPDAEIEETTFASLPQHLGSRDLLVFNDTAPNIRQGSGDYQDKIDDQTIFANKAGSVAVPTASLHFTPELISQLRASGKQVEFVTLQVGSSSSLCIESRQKPSSEQFEVSQETLNRLHRWKEAGGRVIAVGTTVVRALESAVRGMSGQTNLFITPGFRFELVGGVITNFHEPQTTHLLLVEAFLGRKRLEEVYQYALQHRFRFLSYGDGMLITI</sequence>
<dbReference type="GO" id="GO:0051075">
    <property type="term" value="F:S-adenosylmethionine:tRNA ribosyltransferase-isomerase activity"/>
    <property type="evidence" value="ECO:0007669"/>
    <property type="project" value="TreeGrafter"/>
</dbReference>